<keyword evidence="2" id="KW-1185">Reference proteome</keyword>
<protein>
    <submittedName>
        <fullName evidence="1">Uncharacterized protein</fullName>
    </submittedName>
</protein>
<name>A0AAV4A9K9_9GAST</name>
<dbReference type="AlphaFoldDB" id="A0AAV4A9K9"/>
<reference evidence="1 2" key="1">
    <citation type="journal article" date="2021" name="Elife">
        <title>Chloroplast acquisition without the gene transfer in kleptoplastic sea slugs, Plakobranchus ocellatus.</title>
        <authorList>
            <person name="Maeda T."/>
            <person name="Takahashi S."/>
            <person name="Yoshida T."/>
            <person name="Shimamura S."/>
            <person name="Takaki Y."/>
            <person name="Nagai Y."/>
            <person name="Toyoda A."/>
            <person name="Suzuki Y."/>
            <person name="Arimoto A."/>
            <person name="Ishii H."/>
            <person name="Satoh N."/>
            <person name="Nishiyama T."/>
            <person name="Hasebe M."/>
            <person name="Maruyama T."/>
            <person name="Minagawa J."/>
            <person name="Obokata J."/>
            <person name="Shigenobu S."/>
        </authorList>
    </citation>
    <scope>NUCLEOTIDE SEQUENCE [LARGE SCALE GENOMIC DNA]</scope>
</reference>
<accession>A0AAV4A9K9</accession>
<gene>
    <name evidence="1" type="ORF">PoB_003039700</name>
</gene>
<dbReference type="EMBL" id="BLXT01003731">
    <property type="protein sequence ID" value="GFO03892.1"/>
    <property type="molecule type" value="Genomic_DNA"/>
</dbReference>
<evidence type="ECO:0000313" key="1">
    <source>
        <dbReference type="EMBL" id="GFO03892.1"/>
    </source>
</evidence>
<proteinExistence type="predicted"/>
<dbReference type="Proteomes" id="UP000735302">
    <property type="component" value="Unassembled WGS sequence"/>
</dbReference>
<evidence type="ECO:0000313" key="2">
    <source>
        <dbReference type="Proteomes" id="UP000735302"/>
    </source>
</evidence>
<comment type="caution">
    <text evidence="1">The sequence shown here is derived from an EMBL/GenBank/DDBJ whole genome shotgun (WGS) entry which is preliminary data.</text>
</comment>
<sequence length="120" mass="13558">MLRYLDNKVRDVGGTVDSKLALICEWIGLVSSSTTGMLAWQRKSFPRLMYRKRYFSLNSKVSKIELITGADPVFGQARLVEITLPQTKGSKNKKIATIWSGILTSPIKEPYIDYTSRISI</sequence>
<organism evidence="1 2">
    <name type="scientific">Plakobranchus ocellatus</name>
    <dbReference type="NCBI Taxonomy" id="259542"/>
    <lineage>
        <taxon>Eukaryota</taxon>
        <taxon>Metazoa</taxon>
        <taxon>Spiralia</taxon>
        <taxon>Lophotrochozoa</taxon>
        <taxon>Mollusca</taxon>
        <taxon>Gastropoda</taxon>
        <taxon>Heterobranchia</taxon>
        <taxon>Euthyneura</taxon>
        <taxon>Panpulmonata</taxon>
        <taxon>Sacoglossa</taxon>
        <taxon>Placobranchoidea</taxon>
        <taxon>Plakobranchidae</taxon>
        <taxon>Plakobranchus</taxon>
    </lineage>
</organism>